<evidence type="ECO:0000256" key="2">
    <source>
        <dbReference type="PROSITE-ProRule" id="PRU00335"/>
    </source>
</evidence>
<dbReference type="PANTHER" id="PTHR43479:SF11">
    <property type="entry name" value="ACREF_ENVCD OPERON REPRESSOR-RELATED"/>
    <property type="match status" value="1"/>
</dbReference>
<evidence type="ECO:0000259" key="3">
    <source>
        <dbReference type="PROSITE" id="PS50977"/>
    </source>
</evidence>
<dbReference type="AlphaFoldDB" id="A0A2Y9B9E2"/>
<dbReference type="SUPFAM" id="SSF46689">
    <property type="entry name" value="Homeodomain-like"/>
    <property type="match status" value="1"/>
</dbReference>
<dbReference type="Proteomes" id="UP000245845">
    <property type="component" value="Unassembled WGS sequence"/>
</dbReference>
<feature type="domain" description="HTH tetR-type" evidence="3">
    <location>
        <begin position="1"/>
        <end position="44"/>
    </location>
</feature>
<organism evidence="4 5">
    <name type="scientific">Faecalicatena orotica</name>
    <dbReference type="NCBI Taxonomy" id="1544"/>
    <lineage>
        <taxon>Bacteria</taxon>
        <taxon>Bacillati</taxon>
        <taxon>Bacillota</taxon>
        <taxon>Clostridia</taxon>
        <taxon>Lachnospirales</taxon>
        <taxon>Lachnospiraceae</taxon>
        <taxon>Faecalicatena</taxon>
    </lineage>
</organism>
<dbReference type="RefSeq" id="WP_207657842.1">
    <property type="nucleotide sequence ID" value="NZ_BAAACK010000007.1"/>
</dbReference>
<reference evidence="4 5" key="1">
    <citation type="submission" date="2018-05" db="EMBL/GenBank/DDBJ databases">
        <title>The Hungate 1000. A catalogue of reference genomes from the rumen microbiome.</title>
        <authorList>
            <person name="Kelly W."/>
        </authorList>
    </citation>
    <scope>NUCLEOTIDE SEQUENCE [LARGE SCALE GENOMIC DNA]</scope>
    <source>
        <strain evidence="4 5">NLAE-zl-C242</strain>
    </source>
</reference>
<dbReference type="Gene3D" id="1.10.357.10">
    <property type="entry name" value="Tetracycline Repressor, domain 2"/>
    <property type="match status" value="1"/>
</dbReference>
<dbReference type="PROSITE" id="PS50977">
    <property type="entry name" value="HTH_TETR_2"/>
    <property type="match status" value="1"/>
</dbReference>
<proteinExistence type="predicted"/>
<dbReference type="Pfam" id="PF00440">
    <property type="entry name" value="TetR_N"/>
    <property type="match status" value="1"/>
</dbReference>
<accession>A0A2Y9B9E2</accession>
<dbReference type="InterPro" id="IPR036271">
    <property type="entry name" value="Tet_transcr_reg_TetR-rel_C_sf"/>
</dbReference>
<name>A0A2Y9B9E2_9FIRM</name>
<dbReference type="InterPro" id="IPR050624">
    <property type="entry name" value="HTH-type_Tx_Regulator"/>
</dbReference>
<evidence type="ECO:0000313" key="5">
    <source>
        <dbReference type="Proteomes" id="UP000245845"/>
    </source>
</evidence>
<dbReference type="EMBL" id="QGDL01000001">
    <property type="protein sequence ID" value="PWJ32201.1"/>
    <property type="molecule type" value="Genomic_DNA"/>
</dbReference>
<dbReference type="InterPro" id="IPR009057">
    <property type="entry name" value="Homeodomain-like_sf"/>
</dbReference>
<keyword evidence="1 2" id="KW-0238">DNA-binding</keyword>
<keyword evidence="5" id="KW-1185">Reference proteome</keyword>
<sequence>MSFINVTVNDICDECGITKPTFYKYAGSKDELILDLYDVTIHELITDPYHFITSNTHFEQLIYIFTKLIRDTEKFGSDLFSQMLISNLNENHNSFDFRESLTRLCVTIIEKAQEKGEIQNMNPPEVLYRSIAYMFSGYEMSWCIKNGETNWEEEILESIEAVLDVRKEYRISRKAE</sequence>
<dbReference type="GO" id="GO:0003677">
    <property type="term" value="F:DNA binding"/>
    <property type="evidence" value="ECO:0007669"/>
    <property type="project" value="UniProtKB-UniRule"/>
</dbReference>
<protein>
    <submittedName>
        <fullName evidence="4">TetR family transcriptional regulator</fullName>
    </submittedName>
</protein>
<evidence type="ECO:0000313" key="4">
    <source>
        <dbReference type="EMBL" id="PWJ32201.1"/>
    </source>
</evidence>
<dbReference type="InterPro" id="IPR001647">
    <property type="entry name" value="HTH_TetR"/>
</dbReference>
<dbReference type="PANTHER" id="PTHR43479">
    <property type="entry name" value="ACREF/ENVCD OPERON REPRESSOR-RELATED"/>
    <property type="match status" value="1"/>
</dbReference>
<evidence type="ECO:0000256" key="1">
    <source>
        <dbReference type="ARBA" id="ARBA00023125"/>
    </source>
</evidence>
<feature type="DNA-binding region" description="H-T-H motif" evidence="2">
    <location>
        <begin position="7"/>
        <end position="26"/>
    </location>
</feature>
<comment type="caution">
    <text evidence="4">The sequence shown here is derived from an EMBL/GenBank/DDBJ whole genome shotgun (WGS) entry which is preliminary data.</text>
</comment>
<gene>
    <name evidence="4" type="ORF">A8806_101489</name>
</gene>
<dbReference type="SUPFAM" id="SSF48498">
    <property type="entry name" value="Tetracyclin repressor-like, C-terminal domain"/>
    <property type="match status" value="1"/>
</dbReference>